<comment type="subcellular location">
    <subcellularLocation>
        <location evidence="1">Cell membrane</location>
        <topology evidence="1">Multi-pass membrane protein</topology>
    </subcellularLocation>
</comment>
<dbReference type="GO" id="GO:0009306">
    <property type="term" value="P:protein secretion"/>
    <property type="evidence" value="ECO:0007669"/>
    <property type="project" value="InterPro"/>
</dbReference>
<gene>
    <name evidence="7" type="ORF">S01H1_71257</name>
</gene>
<evidence type="ECO:0000313" key="7">
    <source>
        <dbReference type="EMBL" id="GAG39899.1"/>
    </source>
</evidence>
<evidence type="ECO:0000256" key="1">
    <source>
        <dbReference type="ARBA" id="ARBA00004651"/>
    </source>
</evidence>
<dbReference type="Pfam" id="PF00813">
    <property type="entry name" value="FliP"/>
    <property type="match status" value="1"/>
</dbReference>
<evidence type="ECO:0000256" key="2">
    <source>
        <dbReference type="ARBA" id="ARBA00022475"/>
    </source>
</evidence>
<proteinExistence type="predicted"/>
<dbReference type="PANTHER" id="PTHR30587">
    <property type="entry name" value="FLAGELLAR BIOSYNTHETIC PROTEIN FLIP"/>
    <property type="match status" value="1"/>
</dbReference>
<evidence type="ECO:0000256" key="5">
    <source>
        <dbReference type="ARBA" id="ARBA00023136"/>
    </source>
</evidence>
<comment type="caution">
    <text evidence="7">The sequence shown here is derived from an EMBL/GenBank/DDBJ whole genome shotgun (WGS) entry which is preliminary data.</text>
</comment>
<keyword evidence="5 6" id="KW-0472">Membrane</keyword>
<sequence>MYTCFSPRTSARGDDLMWADVPTPSLIAGYVVSELKVAFLIGLRVFLPFVIIDMLVATVLTSMGMLMLPPVLISLPLKLLLFVLADGWHLVVGTLLTSLGYA</sequence>
<evidence type="ECO:0008006" key="8">
    <source>
        <dbReference type="Google" id="ProtNLM"/>
    </source>
</evidence>
<evidence type="ECO:0000256" key="6">
    <source>
        <dbReference type="SAM" id="Phobius"/>
    </source>
</evidence>
<protein>
    <recommendedName>
        <fullName evidence="8">Flagellar biosynthetic protein FliP</fullName>
    </recommendedName>
</protein>
<dbReference type="PROSITE" id="PS01061">
    <property type="entry name" value="FLIP_2"/>
    <property type="match status" value="1"/>
</dbReference>
<name>X0X9N2_9ZZZZ</name>
<dbReference type="InterPro" id="IPR005838">
    <property type="entry name" value="T3SS_IM_P"/>
</dbReference>
<keyword evidence="4 6" id="KW-1133">Transmembrane helix</keyword>
<dbReference type="AlphaFoldDB" id="X0X9N2"/>
<organism evidence="7">
    <name type="scientific">marine sediment metagenome</name>
    <dbReference type="NCBI Taxonomy" id="412755"/>
    <lineage>
        <taxon>unclassified sequences</taxon>
        <taxon>metagenomes</taxon>
        <taxon>ecological metagenomes</taxon>
    </lineage>
</organism>
<dbReference type="PRINTS" id="PR01302">
    <property type="entry name" value="TYPE3IMPPROT"/>
</dbReference>
<feature type="transmembrane region" description="Helical" evidence="6">
    <location>
        <begin position="79"/>
        <end position="101"/>
    </location>
</feature>
<evidence type="ECO:0000256" key="4">
    <source>
        <dbReference type="ARBA" id="ARBA00022989"/>
    </source>
</evidence>
<reference evidence="7" key="1">
    <citation type="journal article" date="2014" name="Front. Microbiol.">
        <title>High frequency of phylogenetically diverse reductive dehalogenase-homologous genes in deep subseafloor sedimentary metagenomes.</title>
        <authorList>
            <person name="Kawai M."/>
            <person name="Futagami T."/>
            <person name="Toyoda A."/>
            <person name="Takaki Y."/>
            <person name="Nishi S."/>
            <person name="Hori S."/>
            <person name="Arai W."/>
            <person name="Tsubouchi T."/>
            <person name="Morono Y."/>
            <person name="Uchiyama I."/>
            <person name="Ito T."/>
            <person name="Fujiyama A."/>
            <person name="Inagaki F."/>
            <person name="Takami H."/>
        </authorList>
    </citation>
    <scope>NUCLEOTIDE SEQUENCE</scope>
    <source>
        <strain evidence="7">Expedition CK06-06</strain>
    </source>
</reference>
<accession>X0X9N2</accession>
<keyword evidence="2" id="KW-1003">Cell membrane</keyword>
<evidence type="ECO:0000256" key="3">
    <source>
        <dbReference type="ARBA" id="ARBA00022692"/>
    </source>
</evidence>
<keyword evidence="3 6" id="KW-0812">Transmembrane</keyword>
<dbReference type="GO" id="GO:0005886">
    <property type="term" value="C:plasma membrane"/>
    <property type="evidence" value="ECO:0007669"/>
    <property type="project" value="UniProtKB-SubCell"/>
</dbReference>
<dbReference type="PANTHER" id="PTHR30587:SF0">
    <property type="entry name" value="FLAGELLAR BIOSYNTHETIC PROTEIN FLIP"/>
    <property type="match status" value="1"/>
</dbReference>
<dbReference type="EMBL" id="BARS01047440">
    <property type="protein sequence ID" value="GAG39899.1"/>
    <property type="molecule type" value="Genomic_DNA"/>
</dbReference>